<dbReference type="PANTHER" id="PTHR33095">
    <property type="entry name" value="OS07G0619500 PROTEIN"/>
    <property type="match status" value="1"/>
</dbReference>
<reference evidence="2" key="1">
    <citation type="journal article" date="2013" name="J. Plant Res.">
        <title>Effect of fungi and light on seed germination of three Opuntia species from semiarid lands of central Mexico.</title>
        <authorList>
            <person name="Delgado-Sanchez P."/>
            <person name="Jimenez-Bremont J.F."/>
            <person name="Guerrero-Gonzalez Mde L."/>
            <person name="Flores J."/>
        </authorList>
    </citation>
    <scope>NUCLEOTIDE SEQUENCE</scope>
    <source>
        <tissue evidence="2">Cladode</tissue>
    </source>
</reference>
<dbReference type="PANTHER" id="PTHR33095:SF114">
    <property type="entry name" value="DUF1645 FAMILY PROTEIN"/>
    <property type="match status" value="1"/>
</dbReference>
<dbReference type="Pfam" id="PF07816">
    <property type="entry name" value="DUF1645"/>
    <property type="match status" value="1"/>
</dbReference>
<dbReference type="EMBL" id="GISG01153227">
    <property type="protein sequence ID" value="MBA4647979.1"/>
    <property type="molecule type" value="Transcribed_RNA"/>
</dbReference>
<sequence>MQQIMERNSYQSDDYSEIADEFERNLTLAEDVEQEEEEDDDDGGDFEFFFAGSELTSPVSAEEVFHNGQIRPLIPFSDDQVENPDEATTSYGPPVRKLFVVSSAEDNEDVAEGPYCSWSAKSPENLPAAAPEMSRKSNSTGFSKLWKVKDLLVRSHSDGKDAFVFLAGKSEEKVGETASCAVEDGSKKKKVVNLAKIKVGSRGETASSGKKKTTKSAYEALYGKKEKKAGKSYLPYRQDLVGFFTNSNAMSRNVHPY</sequence>
<dbReference type="AlphaFoldDB" id="A0A7C8ZNW7"/>
<reference evidence="2" key="2">
    <citation type="submission" date="2020-07" db="EMBL/GenBank/DDBJ databases">
        <authorList>
            <person name="Vera ALvarez R."/>
            <person name="Arias-Moreno D.M."/>
            <person name="Jimenez-Jacinto V."/>
            <person name="Jimenez-Bremont J.F."/>
            <person name="Swaminathan K."/>
            <person name="Moose S.P."/>
            <person name="Guerrero-Gonzalez M.L."/>
            <person name="Marino-Ramirez L."/>
            <person name="Landsman D."/>
            <person name="Rodriguez-Kessler M."/>
            <person name="Delgado-Sanchez P."/>
        </authorList>
    </citation>
    <scope>NUCLEOTIDE SEQUENCE</scope>
    <source>
        <tissue evidence="2">Cladode</tissue>
    </source>
</reference>
<feature type="compositionally biased region" description="Acidic residues" evidence="1">
    <location>
        <begin position="30"/>
        <end position="45"/>
    </location>
</feature>
<dbReference type="InterPro" id="IPR012442">
    <property type="entry name" value="DUF1645_plant"/>
</dbReference>
<proteinExistence type="predicted"/>
<organism evidence="2">
    <name type="scientific">Opuntia streptacantha</name>
    <name type="common">Prickly pear cactus</name>
    <name type="synonym">Opuntia cardona</name>
    <dbReference type="NCBI Taxonomy" id="393608"/>
    <lineage>
        <taxon>Eukaryota</taxon>
        <taxon>Viridiplantae</taxon>
        <taxon>Streptophyta</taxon>
        <taxon>Embryophyta</taxon>
        <taxon>Tracheophyta</taxon>
        <taxon>Spermatophyta</taxon>
        <taxon>Magnoliopsida</taxon>
        <taxon>eudicotyledons</taxon>
        <taxon>Gunneridae</taxon>
        <taxon>Pentapetalae</taxon>
        <taxon>Caryophyllales</taxon>
        <taxon>Cactineae</taxon>
        <taxon>Cactaceae</taxon>
        <taxon>Opuntioideae</taxon>
        <taxon>Opuntia</taxon>
    </lineage>
</organism>
<name>A0A7C8ZNW7_OPUST</name>
<evidence type="ECO:0000313" key="2">
    <source>
        <dbReference type="EMBL" id="MBA4647979.1"/>
    </source>
</evidence>
<accession>A0A7C8ZNW7</accession>
<feature type="region of interest" description="Disordered" evidence="1">
    <location>
        <begin position="1"/>
        <end position="48"/>
    </location>
</feature>
<protein>
    <submittedName>
        <fullName evidence="2">Uncharacterized protein</fullName>
    </submittedName>
</protein>
<evidence type="ECO:0000256" key="1">
    <source>
        <dbReference type="SAM" id="MobiDB-lite"/>
    </source>
</evidence>
<feature type="compositionally biased region" description="Polar residues" evidence="1">
    <location>
        <begin position="1"/>
        <end position="13"/>
    </location>
</feature>